<protein>
    <submittedName>
        <fullName evidence="1">Uncharacterized protein</fullName>
    </submittedName>
</protein>
<accession>A0A075V1J5</accession>
<dbReference type="Proteomes" id="UP000028492">
    <property type="component" value="Chromosome"/>
</dbReference>
<gene>
    <name evidence="1" type="ORF">AJAP_28440</name>
</gene>
<dbReference type="AlphaFoldDB" id="A0A075V1J5"/>
<reference evidence="1 2" key="1">
    <citation type="journal article" date="2014" name="J. Biotechnol.">
        <title>Complete genome sequence of the actinobacterium Amycolatopsis japonica MG417-CF17(T) (=DSM 44213T) producing (S,S)-N,N'-ethylenediaminedisuccinic acid.</title>
        <authorList>
            <person name="Stegmann E."/>
            <person name="Albersmeier A."/>
            <person name="Spohn M."/>
            <person name="Gert H."/>
            <person name="Weber T."/>
            <person name="Wohlleben W."/>
            <person name="Kalinowski J."/>
            <person name="Ruckert C."/>
        </authorList>
    </citation>
    <scope>NUCLEOTIDE SEQUENCE [LARGE SCALE GENOMIC DNA]</scope>
    <source>
        <strain evidence="2">MG417-CF17 (DSM 44213)</strain>
    </source>
</reference>
<evidence type="ECO:0000313" key="1">
    <source>
        <dbReference type="EMBL" id="AIG78526.1"/>
    </source>
</evidence>
<organism evidence="1 2">
    <name type="scientific">Amycolatopsis japonica</name>
    <dbReference type="NCBI Taxonomy" id="208439"/>
    <lineage>
        <taxon>Bacteria</taxon>
        <taxon>Bacillati</taxon>
        <taxon>Actinomycetota</taxon>
        <taxon>Actinomycetes</taxon>
        <taxon>Pseudonocardiales</taxon>
        <taxon>Pseudonocardiaceae</taxon>
        <taxon>Amycolatopsis</taxon>
        <taxon>Amycolatopsis japonica group</taxon>
    </lineage>
</organism>
<proteinExistence type="predicted"/>
<dbReference type="KEGG" id="aja:AJAP_28440"/>
<dbReference type="EMBL" id="CP008953">
    <property type="protein sequence ID" value="AIG78526.1"/>
    <property type="molecule type" value="Genomic_DNA"/>
</dbReference>
<sequence>MFLTDECFTREEALVHWSETQPWNTFRLSMTKLLPLTPHIAVITYRVVATRDRVLEPYRARCTSVHPLREDIWKLPFREQIALPPLLWRLAVPSPRQQPVRRDPAQHVTTPAMTYAKTATDSPSVAAFVMDVAREA</sequence>
<dbReference type="HOGENOM" id="CLU_1871065_0_0_11"/>
<keyword evidence="2" id="KW-1185">Reference proteome</keyword>
<evidence type="ECO:0000313" key="2">
    <source>
        <dbReference type="Proteomes" id="UP000028492"/>
    </source>
</evidence>
<name>A0A075V1J5_9PSEU</name>